<proteinExistence type="predicted"/>
<feature type="coiled-coil region" evidence="7">
    <location>
        <begin position="1610"/>
        <end position="1637"/>
    </location>
</feature>
<keyword evidence="7" id="KW-0175">Coiled coil</keyword>
<evidence type="ECO:0000256" key="1">
    <source>
        <dbReference type="ARBA" id="ARBA00012494"/>
    </source>
</evidence>
<dbReference type="InterPro" id="IPR007099">
    <property type="entry name" value="RNA-dir_pol_NSvirus"/>
</dbReference>
<dbReference type="GO" id="GO:0039694">
    <property type="term" value="P:viral RNA genome replication"/>
    <property type="evidence" value="ECO:0007669"/>
    <property type="project" value="InterPro"/>
</dbReference>
<evidence type="ECO:0000256" key="5">
    <source>
        <dbReference type="ARBA" id="ARBA00030436"/>
    </source>
</evidence>
<evidence type="ECO:0000256" key="6">
    <source>
        <dbReference type="ARBA" id="ARBA00031012"/>
    </source>
</evidence>
<dbReference type="InterPro" id="IPR007322">
    <property type="entry name" value="RNA_pol_bunyavir"/>
</dbReference>
<protein>
    <recommendedName>
        <fullName evidence="2">RNA-directed RNA polymerase L</fullName>
        <ecNumber evidence="1">2.7.7.48</ecNumber>
    </recommendedName>
    <alternativeName>
        <fullName evidence="4">Large structural protein</fullName>
    </alternativeName>
    <alternativeName>
        <fullName evidence="6">Replicase</fullName>
    </alternativeName>
    <alternativeName>
        <fullName evidence="5">Transcriptase</fullName>
    </alternativeName>
</protein>
<evidence type="ECO:0000256" key="4">
    <source>
        <dbReference type="ARBA" id="ARBA00030285"/>
    </source>
</evidence>
<dbReference type="GO" id="GO:0003968">
    <property type="term" value="F:RNA-directed RNA polymerase activity"/>
    <property type="evidence" value="ECO:0007669"/>
    <property type="project" value="UniProtKB-EC"/>
</dbReference>
<accession>A0A445MPX4</accession>
<feature type="coiled-coil region" evidence="7">
    <location>
        <begin position="1095"/>
        <end position="1122"/>
    </location>
</feature>
<keyword evidence="3" id="KW-0808">Transferase</keyword>
<dbReference type="Pfam" id="PF04196">
    <property type="entry name" value="Bunya_RdRp"/>
    <property type="match status" value="1"/>
</dbReference>
<evidence type="ECO:0000313" key="9">
    <source>
        <dbReference type="EMBL" id="SPA64973.1"/>
    </source>
</evidence>
<evidence type="ECO:0000256" key="7">
    <source>
        <dbReference type="SAM" id="Coils"/>
    </source>
</evidence>
<dbReference type="EMBL" id="LT978305">
    <property type="protein sequence ID" value="SPA64973.1"/>
    <property type="molecule type" value="Genomic_RNA"/>
</dbReference>
<evidence type="ECO:0000256" key="3">
    <source>
        <dbReference type="ARBA" id="ARBA00022679"/>
    </source>
</evidence>
<name>A0A445MPX4_9VIRU</name>
<organism evidence="9">
    <name type="scientific">Emaravirus fici</name>
    <dbReference type="NCBI Taxonomy" id="1980427"/>
    <lineage>
        <taxon>Viruses</taxon>
        <taxon>Riboviria</taxon>
        <taxon>Orthornavirae</taxon>
        <taxon>Negarnaviricota</taxon>
        <taxon>Polyploviricotina</taxon>
        <taxon>Bunyaviricetes</taxon>
        <taxon>Elliovirales</taxon>
        <taxon>Fimoviridae</taxon>
        <taxon>Emaravirus</taxon>
    </lineage>
</organism>
<sequence>MEAKKGEIFETAINNIRSADALPPDLMSKFLHIAGKTLKAYTITSKKRNMQKIYKQCTSDVHLHKDLVSLSEGILDTPPNQSQIDIPATLIGLLELSSHDLLILCINELLQNQGYTIMGYDVPIKDVLPEIDSISTPDIFFADDYDYYILEVKVRGKKSDLSVYYNRYKGVVDGSQKRINVSAFNVSRSGYIEMGDYKISNLINIDPSTIERITYCIDLCQNLREKYGRYPEFGFYMQDGMVADSSEPLIESGVKQMVFEHKNYTEISSLFGSRWNEIINHTDSISLISNPEETVEKLLDAPKVLYQDCSDRYIEFQSHLEKTYMNTNSYNKTYLNDCNLSKILDKKNESVYNIVDTYKPSIYIPIAKTVFLDKFGFARLDFYKSAFLDIQERGDAYTKSVINLVNTIFNSVSIDLLIKKNNEIDPETYKDILTPDFCKYINDTRNKFKKIATVSNITSDTSILKNNAFSSNHHVDKHMKENICGFQRKHYDANVPKKNCRSIKNSEDDALEFLKLMAEIFNSEHYEGVYANDLVDIEVDNMNSHVCNLPKNCKTKYLDHLYTQHNIFKALISLNTVNSHKFRCIQTADPCTILIMLPNADTLRSAPLRYFTLTIIDKKDNTSYHANKFLGIAHELLIGRNYNVILSKVISLDVTRLKLLNHSFGKYCLIMSYYSTIKKDLRHQIHFMVCILCQFITISSLSITDTSKNFVMAIYSDYSNIDNVIDDKLESRPTTLGHVIILQRCLHGLLQASTQLKVINKNKNSEEIDERGDLIETGFNNNLSLKLPISGISVNNAREIIHEAFMLFYLGNKGLHGSPQELLNLYYTPYKFEQEYTDVIQRYRTILQEDGNVSNMSVSYDVIKKTSLAAYSNIYNKKENIRQSICNELEINKPLLALRQFASTKSMVSNTKQVEIELPKKLPDNLDLYGLENIISNCKIDEDMEFIRFINSEIYRINSKSLKNEMSSSTREEKREVSLLPEIYIETKKGVKFLRIKRHEYTRLINGDYIPQNNAKVFDEFYKLSEEYELVSLKDGYSKLIHDDELLIRIFYKDQRSADDREIYTGNAETRLSFVSNKKTYKGICKHIPGEAITISGDQKQKKLLEQRLELIKEKKQKIKDKKCPEIYSVSSDASKWSARDVFLKFLITISVNPYLHRDEKWFLLYLCMTYYTKKIVFTDTIFNKMLDLADGDKHGKYEYMTEDFTQNYFTVRSNWLQGKLNMISSFVHHCSTLYTETMLKILLDKNSLECSMTSMVHSDDSTYDFLICRDKKSKNRHVKEENIGKLIISLITYSNRFDCITLNEKKTYISTFYKEFLSTIIVGNELFFFYLADLLPLTSDTSYASPLQDLASYSGYINNSFSHACPREMIQTAIMLINHLTLSTYNMQYTSDKNPTLNIQATDLPIQIYPRYKVPIEMAGMIPYYSADAFDILNDIVLKLGYNDKLQSELVEDILTEELVGDYLNIIKKHTPMIVKYIKSCILCMDYSQYERADADPYNIIDYDLSQKSVINVISLNKGQRLKKTYTYKKYLESETNVRLISAIHPEWCVIKPADPELIKSNILQNYANPNFRDGLIFSTPAIEYGRRVISSNKSMYTISSHIMEKDKAKNIKTVYNDLNEKIDEVEITAKDLQRYLSLYLLSDKKISMAIQVFFSKIETVTMARPSYNKVVQPRSIYSEDFGRYSNNSLIQSLLTSRYCKITTVDPKVEKFVDVSDYVLERIGDIKLYESPEDIDDDYINYYHFKYPHSDEIMLDVEPVSDLGDLELKIYKNKLKFMSLIVKYYTDIKRTIENPNYNIPNYPSPSSIIMTIDSLLKKDEISTKVYLSNVKSIKYDDYLLTRYGMYAHNDFHIKYKLGYKVKIASSTKISNTLQTYKDTYEPVAFVTKLISRNLELFTSLKDNEDFVTGHYKFNDMINTLQNNGDINSSALLLMLDKIPSSRFMITLLNDNRVYNHSLIPTNSLQEDPGASLAYYMCQGNIMRVRTFTRGGSIVFTMTYYRYVNRDLGALTNIKNKISMDYVELLRRSLVTNRVEPTSLYDTYNINEYRRYTEYKGSRVFNVAPINYAKILNINPAYTEVNDQVKLILNIGTNEDHFTFDIRLRTYIDDEYYLNCLLDNLHIERENILGYLCEGTFFHRYPDYLKRILATLGPNQLVALMSNYTDSDCITDNIDINRYRFLMEISNYFREKDNIHMAELCETLEIVAMSTNVNIMNVRNPEKFINNCNKIKLHPLCHEYVIHKYRADEEAPYYRLFRLVMKYRYNKSPVEKIILFIILIFRFYIHEYIDVEAEFEY</sequence>
<evidence type="ECO:0000256" key="2">
    <source>
        <dbReference type="ARBA" id="ARBA00018602"/>
    </source>
</evidence>
<dbReference type="PROSITE" id="PS50525">
    <property type="entry name" value="RDRP_SSRNA_NEG_SEG"/>
    <property type="match status" value="1"/>
</dbReference>
<gene>
    <name evidence="9" type="primary">RNA-dependent RNA polymerase</name>
</gene>
<feature type="domain" description="RdRp catalytic" evidence="8">
    <location>
        <begin position="1115"/>
        <end position="1309"/>
    </location>
</feature>
<reference evidence="9" key="1">
    <citation type="submission" date="2018-01" db="EMBL/GenBank/DDBJ databases">
        <authorList>
            <person name="Elbeaino T."/>
        </authorList>
    </citation>
    <scope>NUCLEOTIDE SEQUENCE</scope>
    <source>
        <strain evidence="9">Cic</strain>
    </source>
</reference>
<dbReference type="GO" id="GO:0006351">
    <property type="term" value="P:DNA-templated transcription"/>
    <property type="evidence" value="ECO:0007669"/>
    <property type="project" value="InterPro"/>
</dbReference>
<dbReference type="EC" id="2.7.7.48" evidence="1"/>
<evidence type="ECO:0000259" key="8">
    <source>
        <dbReference type="PROSITE" id="PS50525"/>
    </source>
</evidence>